<evidence type="ECO:0000313" key="2">
    <source>
        <dbReference type="EMBL" id="REF32007.1"/>
    </source>
</evidence>
<dbReference type="OrthoDB" id="4855196at2"/>
<sequence>MAQHTARTETETQQTQGSSTRRNILRGLAVTGVGAGAGLMMAPASKAATNDAMLAGRAVFASNMTYLANGTTSGIFATNPLTSEPTLFWADNRNSTINGNGIRGDGKGTGAGIWGNSDFTGVGVLGTAAAGAVGVKASGGRANLQFVPGGTAPRGRGDAHSAGEIVADASGDLWACVVSGAPGQWRKLAGRTSAGQFHVLASPVRAYDSRSGDGPLAGGNQRNIAMTGVPAGASAVTVSVTITGTTASGYLALFRGGASWPGNSNLNWFASGQTFAVTTVSAVNDSRIVSVRAGGGGSTQVIIDVIGYYS</sequence>
<dbReference type="RefSeq" id="WP_147301419.1">
    <property type="nucleotide sequence ID" value="NZ_QTUA01000001.1"/>
</dbReference>
<organism evidence="2 3">
    <name type="scientific">Calidifontibacter indicus</name>
    <dbReference type="NCBI Taxonomy" id="419650"/>
    <lineage>
        <taxon>Bacteria</taxon>
        <taxon>Bacillati</taxon>
        <taxon>Actinomycetota</taxon>
        <taxon>Actinomycetes</taxon>
        <taxon>Micrococcales</taxon>
        <taxon>Dermacoccaceae</taxon>
        <taxon>Calidifontibacter</taxon>
    </lineage>
</organism>
<proteinExistence type="predicted"/>
<name>A0A3D9URR2_9MICO</name>
<feature type="compositionally biased region" description="Basic and acidic residues" evidence="1">
    <location>
        <begin position="1"/>
        <end position="10"/>
    </location>
</feature>
<dbReference type="PROSITE" id="PS51318">
    <property type="entry name" value="TAT"/>
    <property type="match status" value="1"/>
</dbReference>
<protein>
    <submittedName>
        <fullName evidence="2">Uncharacterized protein</fullName>
    </submittedName>
</protein>
<accession>A0A3D9URR2</accession>
<reference evidence="2 3" key="1">
    <citation type="submission" date="2018-08" db="EMBL/GenBank/DDBJ databases">
        <title>Sequencing the genomes of 1000 actinobacteria strains.</title>
        <authorList>
            <person name="Klenk H.-P."/>
        </authorList>
    </citation>
    <scope>NUCLEOTIDE SEQUENCE [LARGE SCALE GENOMIC DNA]</scope>
    <source>
        <strain evidence="2 3">DSM 22967</strain>
    </source>
</reference>
<dbReference type="InterPro" id="IPR006311">
    <property type="entry name" value="TAT_signal"/>
</dbReference>
<comment type="caution">
    <text evidence="2">The sequence shown here is derived from an EMBL/GenBank/DDBJ whole genome shotgun (WGS) entry which is preliminary data.</text>
</comment>
<gene>
    <name evidence="2" type="ORF">DFJ65_3099</name>
</gene>
<keyword evidence="3" id="KW-1185">Reference proteome</keyword>
<dbReference type="AlphaFoldDB" id="A0A3D9URR2"/>
<evidence type="ECO:0000256" key="1">
    <source>
        <dbReference type="SAM" id="MobiDB-lite"/>
    </source>
</evidence>
<dbReference type="Proteomes" id="UP000256253">
    <property type="component" value="Unassembled WGS sequence"/>
</dbReference>
<dbReference type="EMBL" id="QTUA01000001">
    <property type="protein sequence ID" value="REF32007.1"/>
    <property type="molecule type" value="Genomic_DNA"/>
</dbReference>
<evidence type="ECO:0000313" key="3">
    <source>
        <dbReference type="Proteomes" id="UP000256253"/>
    </source>
</evidence>
<feature type="compositionally biased region" description="Low complexity" evidence="1">
    <location>
        <begin position="11"/>
        <end position="23"/>
    </location>
</feature>
<feature type="region of interest" description="Disordered" evidence="1">
    <location>
        <begin position="1"/>
        <end position="23"/>
    </location>
</feature>